<dbReference type="Proteomes" id="UP000261420">
    <property type="component" value="Unplaced"/>
</dbReference>
<evidence type="ECO:0000313" key="1">
    <source>
        <dbReference type="Ensembl" id="ENSSDUP00000006182.1"/>
    </source>
</evidence>
<proteinExistence type="predicted"/>
<dbReference type="GO" id="GO:0003676">
    <property type="term" value="F:nucleic acid binding"/>
    <property type="evidence" value="ECO:0007669"/>
    <property type="project" value="InterPro"/>
</dbReference>
<dbReference type="AlphaFoldDB" id="A0A3B4TJM9"/>
<reference evidence="1" key="1">
    <citation type="submission" date="2025-08" db="UniProtKB">
        <authorList>
            <consortium name="Ensembl"/>
        </authorList>
    </citation>
    <scope>IDENTIFICATION</scope>
</reference>
<sequence length="194" mass="23415">MYSMRDVRRPRLTTIRADRQLLNLCRRNPKMPASCLHRLWRRHHGIKVSPRRMTKCPHLTVQHRIARLCWAREYKRLQLGHWRHVIFTDESHYILNHTNERQRVRQLRGENIRDDCIQEPTQAGGGSVMVWACIHYGGKTPLVVLDGNVNAVVYRAENHCFPHARQYRWVLHEVRFWDTRHRRLVSSCWFRRSV</sequence>
<dbReference type="STRING" id="41447.ENSSDUP00000006182"/>
<reference evidence="1" key="2">
    <citation type="submission" date="2025-09" db="UniProtKB">
        <authorList>
            <consortium name="Ensembl"/>
        </authorList>
    </citation>
    <scope>IDENTIFICATION</scope>
</reference>
<evidence type="ECO:0000313" key="2">
    <source>
        <dbReference type="Proteomes" id="UP000261420"/>
    </source>
</evidence>
<evidence type="ECO:0008006" key="3">
    <source>
        <dbReference type="Google" id="ProtNLM"/>
    </source>
</evidence>
<dbReference type="GeneTree" id="ENSGT00940000180704"/>
<organism evidence="1 2">
    <name type="scientific">Seriola dumerili</name>
    <name type="common">Greater amberjack</name>
    <name type="synonym">Caranx dumerili</name>
    <dbReference type="NCBI Taxonomy" id="41447"/>
    <lineage>
        <taxon>Eukaryota</taxon>
        <taxon>Metazoa</taxon>
        <taxon>Chordata</taxon>
        <taxon>Craniata</taxon>
        <taxon>Vertebrata</taxon>
        <taxon>Euteleostomi</taxon>
        <taxon>Actinopterygii</taxon>
        <taxon>Neopterygii</taxon>
        <taxon>Teleostei</taxon>
        <taxon>Neoteleostei</taxon>
        <taxon>Acanthomorphata</taxon>
        <taxon>Carangaria</taxon>
        <taxon>Carangiformes</taxon>
        <taxon>Carangidae</taxon>
        <taxon>Seriola</taxon>
    </lineage>
</organism>
<accession>A0A3B4TJM9</accession>
<keyword evidence="2" id="KW-1185">Reference proteome</keyword>
<protein>
    <recommendedName>
        <fullName evidence="3">Transposase Tc1-like domain-containing protein</fullName>
    </recommendedName>
</protein>
<dbReference type="Gene3D" id="3.30.420.10">
    <property type="entry name" value="Ribonuclease H-like superfamily/Ribonuclease H"/>
    <property type="match status" value="1"/>
</dbReference>
<dbReference type="Ensembl" id="ENSSDUT00000006307.1">
    <property type="protein sequence ID" value="ENSSDUP00000006182.1"/>
    <property type="gene ID" value="ENSSDUG00000004569.1"/>
</dbReference>
<dbReference type="InterPro" id="IPR036397">
    <property type="entry name" value="RNaseH_sf"/>
</dbReference>
<dbReference type="OMA" id="FTDESHY"/>
<name>A0A3B4TJM9_SERDU</name>